<dbReference type="InterPro" id="IPR018060">
    <property type="entry name" value="HTH_AraC"/>
</dbReference>
<sequence length="348" mass="38266">MLQPPVTIPIVFVQGMLSGVRARGDNAPICIDTALQDAGIAPALLDAPGARVTAEQYVALFALLMERLDDESLCFLSRRLRCGSFALMTRATMGAPTLEVALRRVARTFSLLQDDLEMVLLHEGPLAGFGLRVQGMPSAPLNFLHELMLRVYWRLFAWLHGGRLTARRFDFGFEQPPYAARYNKVFPAPLQFGQPLSAVWFDASALATPIRRDARAMRDFLAAAPAHVILPPLGELAVSARVRTVLQQHRPAWADLATAARSLHMSVSTLQRHLATEGTSFQSLKDQLRRDVAIVRLNTSTVPLAALAEELGFSDSAAFQRAFKTWTGGAPGSYRRRPNPEPDSDPEA</sequence>
<reference evidence="6 7" key="1">
    <citation type="submission" date="2017-09" db="EMBL/GenBank/DDBJ databases">
        <title>The diverse metabolic capabilities of V. boronicumulans make it an excellent choice for continued studies on novel biodegradation.</title>
        <authorList>
            <person name="Sun S."/>
        </authorList>
    </citation>
    <scope>NUCLEOTIDE SEQUENCE [LARGE SCALE GENOMIC DNA]</scope>
    <source>
        <strain evidence="6 7">J1</strain>
    </source>
</reference>
<feature type="region of interest" description="Disordered" evidence="4">
    <location>
        <begin position="329"/>
        <end position="348"/>
    </location>
</feature>
<dbReference type="PANTHER" id="PTHR47894:SF1">
    <property type="entry name" value="HTH-TYPE TRANSCRIPTIONAL REGULATOR VQSM"/>
    <property type="match status" value="1"/>
</dbReference>
<proteinExistence type="predicted"/>
<dbReference type="GO" id="GO:0000976">
    <property type="term" value="F:transcription cis-regulatory region binding"/>
    <property type="evidence" value="ECO:0007669"/>
    <property type="project" value="TreeGrafter"/>
</dbReference>
<dbReference type="PROSITE" id="PS01124">
    <property type="entry name" value="HTH_ARAC_FAMILY_2"/>
    <property type="match status" value="1"/>
</dbReference>
<keyword evidence="1" id="KW-0805">Transcription regulation</keyword>
<evidence type="ECO:0000256" key="2">
    <source>
        <dbReference type="ARBA" id="ARBA00023125"/>
    </source>
</evidence>
<dbReference type="RefSeq" id="WP_095744814.1">
    <property type="nucleotide sequence ID" value="NZ_CP023284.1"/>
</dbReference>
<dbReference type="SMART" id="SM00342">
    <property type="entry name" value="HTH_ARAC"/>
    <property type="match status" value="1"/>
</dbReference>
<dbReference type="PANTHER" id="PTHR47894">
    <property type="entry name" value="HTH-TYPE TRANSCRIPTIONAL REGULATOR GADX"/>
    <property type="match status" value="1"/>
</dbReference>
<dbReference type="GO" id="GO:0003700">
    <property type="term" value="F:DNA-binding transcription factor activity"/>
    <property type="evidence" value="ECO:0007669"/>
    <property type="project" value="InterPro"/>
</dbReference>
<evidence type="ECO:0000256" key="1">
    <source>
        <dbReference type="ARBA" id="ARBA00023015"/>
    </source>
</evidence>
<keyword evidence="2" id="KW-0238">DNA-binding</keyword>
<evidence type="ECO:0000259" key="5">
    <source>
        <dbReference type="PROSITE" id="PS01124"/>
    </source>
</evidence>
<dbReference type="InterPro" id="IPR032687">
    <property type="entry name" value="AraC-type_N"/>
</dbReference>
<dbReference type="SUPFAM" id="SSF46689">
    <property type="entry name" value="Homeodomain-like"/>
    <property type="match status" value="1"/>
</dbReference>
<evidence type="ECO:0000256" key="3">
    <source>
        <dbReference type="ARBA" id="ARBA00023163"/>
    </source>
</evidence>
<protein>
    <submittedName>
        <fullName evidence="6">AraC family transcriptional regulator</fullName>
    </submittedName>
</protein>
<evidence type="ECO:0000313" key="6">
    <source>
        <dbReference type="EMBL" id="ATA54138.1"/>
    </source>
</evidence>
<organism evidence="6 7">
    <name type="scientific">Variovorax boronicumulans</name>
    <dbReference type="NCBI Taxonomy" id="436515"/>
    <lineage>
        <taxon>Bacteria</taxon>
        <taxon>Pseudomonadati</taxon>
        <taxon>Pseudomonadota</taxon>
        <taxon>Betaproteobacteria</taxon>
        <taxon>Burkholderiales</taxon>
        <taxon>Comamonadaceae</taxon>
        <taxon>Variovorax</taxon>
    </lineage>
</organism>
<dbReference type="Proteomes" id="UP000217154">
    <property type="component" value="Chromosome"/>
</dbReference>
<dbReference type="GO" id="GO:0005829">
    <property type="term" value="C:cytosol"/>
    <property type="evidence" value="ECO:0007669"/>
    <property type="project" value="TreeGrafter"/>
</dbReference>
<keyword evidence="3" id="KW-0804">Transcription</keyword>
<dbReference type="KEGG" id="vbo:CKY39_13575"/>
<gene>
    <name evidence="6" type="ORF">CKY39_13575</name>
</gene>
<dbReference type="AlphaFoldDB" id="A0A250DIE8"/>
<evidence type="ECO:0000256" key="4">
    <source>
        <dbReference type="SAM" id="MobiDB-lite"/>
    </source>
</evidence>
<dbReference type="EMBL" id="CP023284">
    <property type="protein sequence ID" value="ATA54138.1"/>
    <property type="molecule type" value="Genomic_DNA"/>
</dbReference>
<dbReference type="Pfam" id="PF12833">
    <property type="entry name" value="HTH_18"/>
    <property type="match status" value="1"/>
</dbReference>
<accession>A0A250DIE8</accession>
<evidence type="ECO:0000313" key="7">
    <source>
        <dbReference type="Proteomes" id="UP000217154"/>
    </source>
</evidence>
<dbReference type="Gene3D" id="1.10.10.60">
    <property type="entry name" value="Homeodomain-like"/>
    <property type="match status" value="1"/>
</dbReference>
<dbReference type="Pfam" id="PF12625">
    <property type="entry name" value="Arabinose_bd"/>
    <property type="match status" value="1"/>
</dbReference>
<dbReference type="InterPro" id="IPR009057">
    <property type="entry name" value="Homeodomain-like_sf"/>
</dbReference>
<name>A0A250DIE8_9BURK</name>
<feature type="domain" description="HTH araC/xylS-type" evidence="5">
    <location>
        <begin position="240"/>
        <end position="337"/>
    </location>
</feature>